<feature type="region of interest" description="Disordered" evidence="1">
    <location>
        <begin position="160"/>
        <end position="185"/>
    </location>
</feature>
<keyword evidence="3" id="KW-1185">Reference proteome</keyword>
<dbReference type="Proteomes" id="UP000574317">
    <property type="component" value="Unassembled WGS sequence"/>
</dbReference>
<evidence type="ECO:0000313" key="2">
    <source>
        <dbReference type="EMBL" id="KAF5562735.1"/>
    </source>
</evidence>
<accession>A0A8H5NFL1</accession>
<feature type="region of interest" description="Disordered" evidence="1">
    <location>
        <begin position="107"/>
        <end position="128"/>
    </location>
</feature>
<evidence type="ECO:0000313" key="3">
    <source>
        <dbReference type="Proteomes" id="UP000574317"/>
    </source>
</evidence>
<organism evidence="2 3">
    <name type="scientific">Fusarium napiforme</name>
    <dbReference type="NCBI Taxonomy" id="42672"/>
    <lineage>
        <taxon>Eukaryota</taxon>
        <taxon>Fungi</taxon>
        <taxon>Dikarya</taxon>
        <taxon>Ascomycota</taxon>
        <taxon>Pezizomycotina</taxon>
        <taxon>Sordariomycetes</taxon>
        <taxon>Hypocreomycetidae</taxon>
        <taxon>Hypocreales</taxon>
        <taxon>Nectriaceae</taxon>
        <taxon>Fusarium</taxon>
        <taxon>Fusarium fujikuroi species complex</taxon>
    </lineage>
</organism>
<dbReference type="EMBL" id="JAAOAO010000104">
    <property type="protein sequence ID" value="KAF5562735.1"/>
    <property type="molecule type" value="Genomic_DNA"/>
</dbReference>
<protein>
    <submittedName>
        <fullName evidence="2">Uncharacterized protein</fullName>
    </submittedName>
</protein>
<sequence>MSGQFATAQQAANAHTINNEVLMDEYGTGSGTDALYTVGLATCVRVAVVGTYPAGSRGGNDRFLAHISEAEPHAALQGFINSVNEAKRNGMRIDKARVVVGDYSENTDFNPNNARHKADDEEQDEFTTKVGSSIKTLVGDSSKLKRKTHAEEDAYELEITSQKDIRFKQVGGQSWEDSDTEPESE</sequence>
<name>A0A8H5NFL1_9HYPO</name>
<gene>
    <name evidence="2" type="ORF">FNAPI_3054</name>
</gene>
<reference evidence="2 3" key="1">
    <citation type="submission" date="2020-05" db="EMBL/GenBank/DDBJ databases">
        <title>Identification and distribution of gene clusters putatively required for synthesis of sphingolipid metabolism inhibitors in phylogenetically diverse species of the filamentous fungus Fusarium.</title>
        <authorList>
            <person name="Kim H.-S."/>
            <person name="Busman M."/>
            <person name="Brown D.W."/>
            <person name="Divon H."/>
            <person name="Uhlig S."/>
            <person name="Proctor R.H."/>
        </authorList>
    </citation>
    <scope>NUCLEOTIDE SEQUENCE [LARGE SCALE GENOMIC DNA]</scope>
    <source>
        <strain evidence="2 3">NRRL 25196</strain>
    </source>
</reference>
<feature type="compositionally biased region" description="Acidic residues" evidence="1">
    <location>
        <begin position="176"/>
        <end position="185"/>
    </location>
</feature>
<dbReference type="AlphaFoldDB" id="A0A8H5NFL1"/>
<evidence type="ECO:0000256" key="1">
    <source>
        <dbReference type="SAM" id="MobiDB-lite"/>
    </source>
</evidence>
<proteinExistence type="predicted"/>
<comment type="caution">
    <text evidence="2">The sequence shown here is derived from an EMBL/GenBank/DDBJ whole genome shotgun (WGS) entry which is preliminary data.</text>
</comment>